<feature type="compositionally biased region" description="Polar residues" evidence="1">
    <location>
        <begin position="150"/>
        <end position="165"/>
    </location>
</feature>
<gene>
    <name evidence="4" type="ORF">QMQ05_14680</name>
</gene>
<dbReference type="AlphaFoldDB" id="A0AAU6WD10"/>
<dbReference type="EMBL" id="CP125942">
    <property type="protein sequence ID" value="XAO45576.1"/>
    <property type="molecule type" value="Genomic_DNA"/>
</dbReference>
<keyword evidence="2" id="KW-1133">Transmembrane helix</keyword>
<feature type="transmembrane region" description="Helical" evidence="2">
    <location>
        <begin position="182"/>
        <end position="200"/>
    </location>
</feature>
<name>A0AAU6WD10_9MICC</name>
<organism evidence="4 5">
    <name type="scientific">Glutamicibacter ectropisis</name>
    <dbReference type="NCBI Taxonomy" id="3046593"/>
    <lineage>
        <taxon>Bacteria</taxon>
        <taxon>Bacillati</taxon>
        <taxon>Actinomycetota</taxon>
        <taxon>Actinomycetes</taxon>
        <taxon>Micrococcales</taxon>
        <taxon>Micrococcaceae</taxon>
        <taxon>Glutamicibacter</taxon>
    </lineage>
</organism>
<evidence type="ECO:0000256" key="1">
    <source>
        <dbReference type="SAM" id="MobiDB-lite"/>
    </source>
</evidence>
<evidence type="ECO:0000256" key="3">
    <source>
        <dbReference type="SAM" id="SignalP"/>
    </source>
</evidence>
<keyword evidence="5" id="KW-1185">Reference proteome</keyword>
<proteinExistence type="predicted"/>
<keyword evidence="3" id="KW-0732">Signal</keyword>
<feature type="signal peptide" evidence="3">
    <location>
        <begin position="1"/>
        <end position="22"/>
    </location>
</feature>
<keyword evidence="2" id="KW-0472">Membrane</keyword>
<feature type="chain" id="PRO_5043974865" evidence="3">
    <location>
        <begin position="23"/>
        <end position="218"/>
    </location>
</feature>
<dbReference type="Proteomes" id="UP001486888">
    <property type="component" value="Chromosome"/>
</dbReference>
<accession>A0AAU6WD10</accession>
<dbReference type="RefSeq" id="WP_345471206.1">
    <property type="nucleotide sequence ID" value="NZ_CP125942.1"/>
</dbReference>
<keyword evidence="2" id="KW-0812">Transmembrane</keyword>
<evidence type="ECO:0000256" key="2">
    <source>
        <dbReference type="SAM" id="Phobius"/>
    </source>
</evidence>
<protein>
    <submittedName>
        <fullName evidence="4">Uncharacterized protein</fullName>
    </submittedName>
</protein>
<reference evidence="4 5" key="1">
    <citation type="submission" date="2023-05" db="EMBL/GenBank/DDBJ databases">
        <title>Glutamicibacter sp. B1, complete genome.</title>
        <authorList>
            <person name="Long Y.H."/>
            <person name="Fang T."/>
            <person name="Li X.Y."/>
        </authorList>
    </citation>
    <scope>NUCLEOTIDE SEQUENCE [LARGE SCALE GENOMIC DNA]</scope>
    <source>
        <strain evidence="4 5">B1</strain>
    </source>
</reference>
<feature type="region of interest" description="Disordered" evidence="1">
    <location>
        <begin position="145"/>
        <end position="174"/>
    </location>
</feature>
<evidence type="ECO:0000313" key="5">
    <source>
        <dbReference type="Proteomes" id="UP001486888"/>
    </source>
</evidence>
<evidence type="ECO:0000313" key="4">
    <source>
        <dbReference type="EMBL" id="XAO45576.1"/>
    </source>
</evidence>
<sequence>MKSILRLSLCAALLAVVLQVFPGANVLRASASSTEKGLSYSGDGQTYSQDPPPLFEDESTLVPGDEITRSLWVRNDRPTGIEVTVQPIEPEASTRMYFETVNASVARLQPAQAKKFELKIGLPWSADKLAEDRQERSLQVRIDAVETYDSDQPPSQAPRDQSPQGTDPEEKDELADTGFSSLWLLMALGSLVAGSIALGASRNRNQRIAQGRETKHER</sequence>
<dbReference type="KEGG" id="gey:QMQ05_14680"/>